<keyword evidence="4" id="KW-0804">Transcription</keyword>
<dbReference type="InterPro" id="IPR036390">
    <property type="entry name" value="WH_DNA-bd_sf"/>
</dbReference>
<evidence type="ECO:0000259" key="5">
    <source>
        <dbReference type="PROSITE" id="PS50931"/>
    </source>
</evidence>
<feature type="domain" description="HTH lysR-type" evidence="5">
    <location>
        <begin position="1"/>
        <end position="58"/>
    </location>
</feature>
<name>A0ABY6BM49_9GAMM</name>
<dbReference type="PANTHER" id="PTHR30126">
    <property type="entry name" value="HTH-TYPE TRANSCRIPTIONAL REGULATOR"/>
    <property type="match status" value="1"/>
</dbReference>
<evidence type="ECO:0000313" key="7">
    <source>
        <dbReference type="Proteomes" id="UP001064632"/>
    </source>
</evidence>
<dbReference type="EMBL" id="CP104694">
    <property type="protein sequence ID" value="UXI70130.1"/>
    <property type="molecule type" value="Genomic_DNA"/>
</dbReference>
<dbReference type="Gene3D" id="1.10.10.10">
    <property type="entry name" value="Winged helix-like DNA-binding domain superfamily/Winged helix DNA-binding domain"/>
    <property type="match status" value="1"/>
</dbReference>
<dbReference type="Pfam" id="PF00126">
    <property type="entry name" value="HTH_1"/>
    <property type="match status" value="1"/>
</dbReference>
<dbReference type="Gene3D" id="3.40.190.10">
    <property type="entry name" value="Periplasmic binding protein-like II"/>
    <property type="match status" value="2"/>
</dbReference>
<dbReference type="RefSeq" id="WP_261697081.1">
    <property type="nucleotide sequence ID" value="NZ_CP104694.1"/>
</dbReference>
<dbReference type="CDD" id="cd05466">
    <property type="entry name" value="PBP2_LTTR_substrate"/>
    <property type="match status" value="1"/>
</dbReference>
<accession>A0ABY6BM49</accession>
<protein>
    <submittedName>
        <fullName evidence="6">LysR family transcriptional regulator</fullName>
    </submittedName>
</protein>
<proteinExistence type="inferred from homology"/>
<dbReference type="InterPro" id="IPR005119">
    <property type="entry name" value="LysR_subst-bd"/>
</dbReference>
<keyword evidence="2" id="KW-0805">Transcription regulation</keyword>
<comment type="similarity">
    <text evidence="1">Belongs to the LysR transcriptional regulatory family.</text>
</comment>
<sequence length="316" mass="34767">MDLADLRVFLVVARHGNLHRAATELHQTPSALSKAIRRLESALSIVAFDRIGKSLRLNPAGERLLARGMQLVQLAEDTRCEFLGAQNRIHARIAAPPVLQWRFGPQIAQRLTQRYPSSALTFVPHFENEALAAFHRGEVDVALVTQQALNEAGAGSQRDRATVPLGILAMQLAASRQHPLARRSQGTTTVSLAAKTIYTEMTAVLGHDFACPSRSIFCGAEQGAAADGWNQQRHPRRIRYWVDDLQVLLTLVRDGLALAYLPDFALVGQDLLQVVIRDGAANCVENISLVWRPSKAHGWQHHLADAFGASEPKPVR</sequence>
<keyword evidence="7" id="KW-1185">Reference proteome</keyword>
<evidence type="ECO:0000256" key="1">
    <source>
        <dbReference type="ARBA" id="ARBA00009437"/>
    </source>
</evidence>
<dbReference type="SUPFAM" id="SSF46785">
    <property type="entry name" value="Winged helix' DNA-binding domain"/>
    <property type="match status" value="1"/>
</dbReference>
<evidence type="ECO:0000256" key="3">
    <source>
        <dbReference type="ARBA" id="ARBA00023125"/>
    </source>
</evidence>
<gene>
    <name evidence="6" type="ORF">N4264_11015</name>
</gene>
<evidence type="ECO:0000256" key="4">
    <source>
        <dbReference type="ARBA" id="ARBA00023163"/>
    </source>
</evidence>
<organism evidence="6 7">
    <name type="scientific">Tahibacter amnicola</name>
    <dbReference type="NCBI Taxonomy" id="2976241"/>
    <lineage>
        <taxon>Bacteria</taxon>
        <taxon>Pseudomonadati</taxon>
        <taxon>Pseudomonadota</taxon>
        <taxon>Gammaproteobacteria</taxon>
        <taxon>Lysobacterales</taxon>
        <taxon>Rhodanobacteraceae</taxon>
        <taxon>Tahibacter</taxon>
    </lineage>
</organism>
<keyword evidence="3" id="KW-0238">DNA-binding</keyword>
<evidence type="ECO:0000256" key="2">
    <source>
        <dbReference type="ARBA" id="ARBA00023015"/>
    </source>
</evidence>
<dbReference type="InterPro" id="IPR036388">
    <property type="entry name" value="WH-like_DNA-bd_sf"/>
</dbReference>
<dbReference type="SUPFAM" id="SSF53850">
    <property type="entry name" value="Periplasmic binding protein-like II"/>
    <property type="match status" value="1"/>
</dbReference>
<dbReference type="InterPro" id="IPR000847">
    <property type="entry name" value="LysR_HTH_N"/>
</dbReference>
<dbReference type="Pfam" id="PF03466">
    <property type="entry name" value="LysR_substrate"/>
    <property type="match status" value="1"/>
</dbReference>
<dbReference type="PROSITE" id="PS50931">
    <property type="entry name" value="HTH_LYSR"/>
    <property type="match status" value="1"/>
</dbReference>
<reference evidence="6" key="1">
    <citation type="submission" date="2022-09" db="EMBL/GenBank/DDBJ databases">
        <title>Tahibacter sp. nov., isolated from a fresh water.</title>
        <authorList>
            <person name="Baek J.H."/>
            <person name="Lee J.K."/>
            <person name="Kim J.M."/>
            <person name="Jeon C.O."/>
        </authorList>
    </citation>
    <scope>NUCLEOTIDE SEQUENCE</scope>
    <source>
        <strain evidence="6">W38</strain>
    </source>
</reference>
<dbReference type="Proteomes" id="UP001064632">
    <property type="component" value="Chromosome"/>
</dbReference>
<dbReference type="PANTHER" id="PTHR30126:SF91">
    <property type="entry name" value="LYSR FAMILY TRANSCRIPTIONAL REGULATOR"/>
    <property type="match status" value="1"/>
</dbReference>
<evidence type="ECO:0000313" key="6">
    <source>
        <dbReference type="EMBL" id="UXI70130.1"/>
    </source>
</evidence>